<feature type="transmembrane region" description="Helical" evidence="2">
    <location>
        <begin position="145"/>
        <end position="165"/>
    </location>
</feature>
<dbReference type="RefSeq" id="WP_230437155.1">
    <property type="nucleotide sequence ID" value="NZ_CP087715.1"/>
</dbReference>
<feature type="transmembrane region" description="Helical" evidence="2">
    <location>
        <begin position="262"/>
        <end position="284"/>
    </location>
</feature>
<proteinExistence type="predicted"/>
<sequence>MTDKYNVEITGQAVGGKSPEEAIAALAQYAGISEERAQAMFARAPAVVKRDIPEDLAQRYEQKLAELGIGAQRVAAEAPAMAEAESGASQAPTAGEGAASVAEAQPRSAEPAAPQPPSGGDNRGGASAGKRHVGFVFSGNGYEYFKIWIVNILLTIVTLGIYAPWAKVRNAQYFYGNTSLDNASFAFTADPVKMLIGRLIALGLLVAFMVIQSFSPLTGVLLGISLVFVFPWVLNRTLAFYARNSTYRSIRFRFVGKYSDALINFLGWPILSMFTLGLLTPFAIYKQKQYVVENHRYGNQSFSFRARAGDFYTLVLVAIGVGLVGIIAGALIGWVLGMVYEPLAALTGLGVMIGYALGILYFVTNMNNLIFNNTSLSSHDFKARYQLKSFGWLMVTNFFFVAITLGLFIPWAKVRLAHYAAEHTALDVAGDLDKFAAISQPDESAFGEEFGDVFDMEVGF</sequence>
<dbReference type="Pfam" id="PF05987">
    <property type="entry name" value="DUF898"/>
    <property type="match status" value="1"/>
</dbReference>
<dbReference type="Proteomes" id="UP001597264">
    <property type="component" value="Unassembled WGS sequence"/>
</dbReference>
<evidence type="ECO:0000256" key="1">
    <source>
        <dbReference type="SAM" id="MobiDB-lite"/>
    </source>
</evidence>
<feature type="transmembrane region" description="Helical" evidence="2">
    <location>
        <begin position="195"/>
        <end position="214"/>
    </location>
</feature>
<reference evidence="4" key="1">
    <citation type="journal article" date="2019" name="Int. J. Syst. Evol. Microbiol.">
        <title>The Global Catalogue of Microorganisms (GCM) 10K type strain sequencing project: providing services to taxonomists for standard genome sequencing and annotation.</title>
        <authorList>
            <consortium name="The Broad Institute Genomics Platform"/>
            <consortium name="The Broad Institute Genome Sequencing Center for Infectious Disease"/>
            <person name="Wu L."/>
            <person name="Ma J."/>
        </authorList>
    </citation>
    <scope>NUCLEOTIDE SEQUENCE [LARGE SCALE GENOMIC DNA]</scope>
    <source>
        <strain evidence="4">CCUG 54356</strain>
    </source>
</reference>
<dbReference type="EMBL" id="JBHTLR010000008">
    <property type="protein sequence ID" value="MFD1216980.1"/>
    <property type="molecule type" value="Genomic_DNA"/>
</dbReference>
<feature type="transmembrane region" description="Helical" evidence="2">
    <location>
        <begin position="311"/>
        <end position="336"/>
    </location>
</feature>
<keyword evidence="4" id="KW-1185">Reference proteome</keyword>
<protein>
    <submittedName>
        <fullName evidence="3">YjgN family protein</fullName>
    </submittedName>
</protein>
<organism evidence="3 4">
    <name type="scientific">Microbulbifer celer</name>
    <dbReference type="NCBI Taxonomy" id="435905"/>
    <lineage>
        <taxon>Bacteria</taxon>
        <taxon>Pseudomonadati</taxon>
        <taxon>Pseudomonadota</taxon>
        <taxon>Gammaproteobacteria</taxon>
        <taxon>Cellvibrionales</taxon>
        <taxon>Microbulbiferaceae</taxon>
        <taxon>Microbulbifer</taxon>
    </lineage>
</organism>
<evidence type="ECO:0000256" key="2">
    <source>
        <dbReference type="SAM" id="Phobius"/>
    </source>
</evidence>
<evidence type="ECO:0000313" key="4">
    <source>
        <dbReference type="Proteomes" id="UP001597264"/>
    </source>
</evidence>
<evidence type="ECO:0000313" key="3">
    <source>
        <dbReference type="EMBL" id="MFD1216980.1"/>
    </source>
</evidence>
<keyword evidence="2" id="KW-0472">Membrane</keyword>
<gene>
    <name evidence="3" type="ORF">ACFQ2X_10230</name>
</gene>
<name>A0ABW3U8Z4_9GAMM</name>
<feature type="transmembrane region" description="Helical" evidence="2">
    <location>
        <begin position="343"/>
        <end position="363"/>
    </location>
</feature>
<keyword evidence="2" id="KW-1133">Transmembrane helix</keyword>
<feature type="region of interest" description="Disordered" evidence="1">
    <location>
        <begin position="80"/>
        <end position="126"/>
    </location>
</feature>
<accession>A0ABW3U8Z4</accession>
<keyword evidence="2" id="KW-0812">Transmembrane</keyword>
<dbReference type="InterPro" id="IPR010295">
    <property type="entry name" value="DUF898"/>
</dbReference>
<feature type="transmembrane region" description="Helical" evidence="2">
    <location>
        <begin position="390"/>
        <end position="409"/>
    </location>
</feature>
<feature type="transmembrane region" description="Helical" evidence="2">
    <location>
        <begin position="220"/>
        <end position="241"/>
    </location>
</feature>
<comment type="caution">
    <text evidence="3">The sequence shown here is derived from an EMBL/GenBank/DDBJ whole genome shotgun (WGS) entry which is preliminary data.</text>
</comment>